<protein>
    <recommendedName>
        <fullName evidence="4">DUF3761 domain-containing protein</fullName>
    </recommendedName>
</protein>
<feature type="compositionally biased region" description="Gly residues" evidence="1">
    <location>
        <begin position="7"/>
        <end position="26"/>
    </location>
</feature>
<evidence type="ECO:0000313" key="3">
    <source>
        <dbReference type="Proteomes" id="UP000218944"/>
    </source>
</evidence>
<proteinExistence type="predicted"/>
<sequence length="79" mass="7208">MPASDGGATGSGAGSGSGSTSGGGSSSSGSTSAGSSSTGGSHAGASAVCNDGSYSYSAHRRGTCSHHGGVAQWLKDLPS</sequence>
<evidence type="ECO:0000313" key="2">
    <source>
        <dbReference type="EMBL" id="PAU45220.1"/>
    </source>
</evidence>
<name>A0A2A2D1K4_9ACTN</name>
<evidence type="ECO:0008006" key="4">
    <source>
        <dbReference type="Google" id="ProtNLM"/>
    </source>
</evidence>
<dbReference type="AlphaFoldDB" id="A0A2A2D1K4"/>
<feature type="compositionally biased region" description="Low complexity" evidence="1">
    <location>
        <begin position="27"/>
        <end position="44"/>
    </location>
</feature>
<dbReference type="Pfam" id="PF12587">
    <property type="entry name" value="DUF3761"/>
    <property type="match status" value="1"/>
</dbReference>
<comment type="caution">
    <text evidence="2">The sequence shown here is derived from an EMBL/GenBank/DDBJ whole genome shotgun (WGS) entry which is preliminary data.</text>
</comment>
<reference evidence="2 3" key="1">
    <citation type="submission" date="2017-08" db="EMBL/GenBank/DDBJ databases">
        <title>Genome sequence of Streptomyces albireticuli NRRL B-1670.</title>
        <authorList>
            <person name="Graham D.E."/>
            <person name="Mahan K.M."/>
            <person name="Klingeman D.M."/>
            <person name="Hettich R.L."/>
            <person name="Parry R.J."/>
            <person name="Spain J.C."/>
        </authorList>
    </citation>
    <scope>NUCLEOTIDE SEQUENCE [LARGE SCALE GENOMIC DNA]</scope>
    <source>
        <strain evidence="2 3">NRRL B-1670</strain>
    </source>
</reference>
<feature type="region of interest" description="Disordered" evidence="1">
    <location>
        <begin position="1"/>
        <end position="44"/>
    </location>
</feature>
<gene>
    <name evidence="2" type="ORF">CK936_30680</name>
</gene>
<accession>A0A2A2D1K4</accession>
<evidence type="ECO:0000256" key="1">
    <source>
        <dbReference type="SAM" id="MobiDB-lite"/>
    </source>
</evidence>
<dbReference type="Proteomes" id="UP000218944">
    <property type="component" value="Unassembled WGS sequence"/>
</dbReference>
<dbReference type="InterPro" id="IPR022236">
    <property type="entry name" value="DUF3761"/>
</dbReference>
<organism evidence="2 3">
    <name type="scientific">Streptomyces albireticuli</name>
    <dbReference type="NCBI Taxonomy" id="1940"/>
    <lineage>
        <taxon>Bacteria</taxon>
        <taxon>Bacillati</taxon>
        <taxon>Actinomycetota</taxon>
        <taxon>Actinomycetes</taxon>
        <taxon>Kitasatosporales</taxon>
        <taxon>Streptomycetaceae</taxon>
        <taxon>Streptomyces</taxon>
    </lineage>
</organism>
<keyword evidence="3" id="KW-1185">Reference proteome</keyword>
<dbReference type="EMBL" id="NSJV01000575">
    <property type="protein sequence ID" value="PAU45220.1"/>
    <property type="molecule type" value="Genomic_DNA"/>
</dbReference>